<protein>
    <submittedName>
        <fullName evidence="1">Uncharacterized protein</fullName>
    </submittedName>
</protein>
<name>C5BA89_EDWI9</name>
<dbReference type="KEGG" id="eic:NT01EI_2399"/>
<gene>
    <name evidence="1" type="ordered locus">NT01EI_2399</name>
</gene>
<dbReference type="HOGENOM" id="CLU_2972185_0_0_6"/>
<reference evidence="2" key="1">
    <citation type="submission" date="2009-03" db="EMBL/GenBank/DDBJ databases">
        <title>Complete genome sequence of Edwardsiella ictaluri 93-146.</title>
        <authorList>
            <person name="Williams M.L."/>
            <person name="Gillaspy A.F."/>
            <person name="Dyer D.W."/>
            <person name="Thune R.L."/>
            <person name="Waldbieser G.C."/>
            <person name="Schuster S.C."/>
            <person name="Gipson J."/>
            <person name="Zaitshik J."/>
            <person name="Landry C."/>
            <person name="Lawrence M.L."/>
        </authorList>
    </citation>
    <scope>NUCLEOTIDE SEQUENCE [LARGE SCALE GENOMIC DNA]</scope>
    <source>
        <strain evidence="2">93-146</strain>
    </source>
</reference>
<dbReference type="Proteomes" id="UP000001485">
    <property type="component" value="Chromosome"/>
</dbReference>
<accession>C5BA89</accession>
<evidence type="ECO:0000313" key="2">
    <source>
        <dbReference type="Proteomes" id="UP000001485"/>
    </source>
</evidence>
<reference evidence="1 2" key="2">
    <citation type="journal article" date="2012" name="J. Bacteriol.">
        <title>Genome Sequence of Edwardsiella ictaluri 93-146, a Strain Associated with a Natural Channel Catfish Outbreak of Enteric Septicemia of Catfish.</title>
        <authorList>
            <person name="Williams M.L."/>
            <person name="Gillaspy A.F."/>
            <person name="Dyer D.W."/>
            <person name="Thune R.L."/>
            <person name="Waldbieser G.C."/>
            <person name="Schuster S.C."/>
            <person name="Gipson J."/>
            <person name="Zaitshik J."/>
            <person name="Landry C."/>
            <person name="Banes M.M."/>
            <person name="Lawrence M.L."/>
        </authorList>
    </citation>
    <scope>NUCLEOTIDE SEQUENCE [LARGE SCALE GENOMIC DNA]</scope>
    <source>
        <strain evidence="1 2">93-146</strain>
    </source>
</reference>
<dbReference type="EMBL" id="CP001600">
    <property type="protein sequence ID" value="ACR69569.1"/>
    <property type="molecule type" value="Genomic_DNA"/>
</dbReference>
<proteinExistence type="predicted"/>
<dbReference type="AlphaFoldDB" id="C5BA89"/>
<organism evidence="1 2">
    <name type="scientific">Edwardsiella ictaluri (strain 93-146)</name>
    <dbReference type="NCBI Taxonomy" id="634503"/>
    <lineage>
        <taxon>Bacteria</taxon>
        <taxon>Pseudomonadati</taxon>
        <taxon>Pseudomonadota</taxon>
        <taxon>Gammaproteobacteria</taxon>
        <taxon>Enterobacterales</taxon>
        <taxon>Hafniaceae</taxon>
        <taxon>Edwardsiella</taxon>
    </lineage>
</organism>
<evidence type="ECO:0000313" key="1">
    <source>
        <dbReference type="EMBL" id="ACR69569.1"/>
    </source>
</evidence>
<sequence length="58" mass="6431">MDRDFFIGATSVQERVYHAGMLFLHGAGFSGRVNINTAPGCVRRFLRWIEGSSALTVD</sequence>